<evidence type="ECO:0000313" key="7">
    <source>
        <dbReference type="Proteomes" id="UP001356704"/>
    </source>
</evidence>
<dbReference type="Proteomes" id="UP001356704">
    <property type="component" value="Unassembled WGS sequence"/>
</dbReference>
<gene>
    <name evidence="6" type="ORF">V1468_00800</name>
</gene>
<keyword evidence="4" id="KW-0560">Oxidoreductase</keyword>
<accession>A0ABU7W2X7</accession>
<dbReference type="SUPFAM" id="SSF51182">
    <property type="entry name" value="RmlC-like cupins"/>
    <property type="match status" value="1"/>
</dbReference>
<dbReference type="InterPro" id="IPR011051">
    <property type="entry name" value="RmlC_Cupin_sf"/>
</dbReference>
<name>A0ABU7W2X7_9FLAO</name>
<dbReference type="InterPro" id="IPR014710">
    <property type="entry name" value="RmlC-like_jellyroll"/>
</dbReference>
<evidence type="ECO:0000256" key="5">
    <source>
        <dbReference type="ARBA" id="ARBA00023004"/>
    </source>
</evidence>
<reference evidence="6 7" key="1">
    <citation type="submission" date="2024-02" db="EMBL/GenBank/DDBJ databases">
        <title>Winogradskyella poriferorum JCM 12885.</title>
        <authorList>
            <person name="Zhang D.-F."/>
            <person name="Fu Z.-Y."/>
        </authorList>
    </citation>
    <scope>NUCLEOTIDE SEQUENCE [LARGE SCALE GENOMIC DNA]</scope>
    <source>
        <strain evidence="6 7">JCM 12885</strain>
    </source>
</reference>
<keyword evidence="3 6" id="KW-0223">Dioxygenase</keyword>
<dbReference type="InterPro" id="IPR010300">
    <property type="entry name" value="CDO_1"/>
</dbReference>
<proteinExistence type="inferred from homology"/>
<evidence type="ECO:0000256" key="3">
    <source>
        <dbReference type="ARBA" id="ARBA00022964"/>
    </source>
</evidence>
<evidence type="ECO:0000256" key="4">
    <source>
        <dbReference type="ARBA" id="ARBA00023002"/>
    </source>
</evidence>
<keyword evidence="7" id="KW-1185">Reference proteome</keyword>
<keyword evidence="2" id="KW-0479">Metal-binding</keyword>
<dbReference type="PANTHER" id="PTHR12918:SF1">
    <property type="entry name" value="CYSTEINE DIOXYGENASE TYPE 1"/>
    <property type="match status" value="1"/>
</dbReference>
<comment type="caution">
    <text evidence="6">The sequence shown here is derived from an EMBL/GenBank/DDBJ whole genome shotgun (WGS) entry which is preliminary data.</text>
</comment>
<dbReference type="Gene3D" id="2.60.120.10">
    <property type="entry name" value="Jelly Rolls"/>
    <property type="match status" value="1"/>
</dbReference>
<comment type="similarity">
    <text evidence="1">Belongs to the cysteine dioxygenase family.</text>
</comment>
<dbReference type="RefSeq" id="WP_331808363.1">
    <property type="nucleotide sequence ID" value="NZ_JAZHOU010000001.1"/>
</dbReference>
<protein>
    <submittedName>
        <fullName evidence="6">Cysteine dioxygenase family protein</fullName>
    </submittedName>
</protein>
<evidence type="ECO:0000313" key="6">
    <source>
        <dbReference type="EMBL" id="MEF3077526.1"/>
    </source>
</evidence>
<sequence length="177" mass="20712">MNTQEHIHALINVLSHSSKEDYTDILLNFNFQDINFSEIENWKIHSYTRNCFYKDENFELILICWDKGQKTAIHNHNGEECWVYLLEGELEEDFYELDDSGQLEYKSSQILRPNEITKSEGHDGFHRLRNSSKSRALSLHVYAKPIAQSLTFDDALGKLVDKNLRYDTFKSFVSVGL</sequence>
<dbReference type="EMBL" id="JAZHOU010000001">
    <property type="protein sequence ID" value="MEF3077526.1"/>
    <property type="molecule type" value="Genomic_DNA"/>
</dbReference>
<organism evidence="6 7">
    <name type="scientific">Winogradskyella poriferorum</name>
    <dbReference type="NCBI Taxonomy" id="307627"/>
    <lineage>
        <taxon>Bacteria</taxon>
        <taxon>Pseudomonadati</taxon>
        <taxon>Bacteroidota</taxon>
        <taxon>Flavobacteriia</taxon>
        <taxon>Flavobacteriales</taxon>
        <taxon>Flavobacteriaceae</taxon>
        <taxon>Winogradskyella</taxon>
    </lineage>
</organism>
<evidence type="ECO:0000256" key="2">
    <source>
        <dbReference type="ARBA" id="ARBA00022723"/>
    </source>
</evidence>
<dbReference type="PANTHER" id="PTHR12918">
    <property type="entry name" value="CYSTEINE DIOXYGENASE"/>
    <property type="match status" value="1"/>
</dbReference>
<dbReference type="Pfam" id="PF05995">
    <property type="entry name" value="CDO_I"/>
    <property type="match status" value="1"/>
</dbReference>
<dbReference type="GO" id="GO:0051213">
    <property type="term" value="F:dioxygenase activity"/>
    <property type="evidence" value="ECO:0007669"/>
    <property type="project" value="UniProtKB-KW"/>
</dbReference>
<keyword evidence="5" id="KW-0408">Iron</keyword>
<dbReference type="CDD" id="cd10548">
    <property type="entry name" value="cupin_CDO"/>
    <property type="match status" value="1"/>
</dbReference>
<evidence type="ECO:0000256" key="1">
    <source>
        <dbReference type="ARBA" id="ARBA00006622"/>
    </source>
</evidence>